<proteinExistence type="predicted"/>
<evidence type="ECO:0000313" key="2">
    <source>
        <dbReference type="Proteomes" id="UP001596108"/>
    </source>
</evidence>
<evidence type="ECO:0000313" key="1">
    <source>
        <dbReference type="EMBL" id="MFC5528943.1"/>
    </source>
</evidence>
<name>A0ABW0QVU2_9BACL</name>
<protein>
    <submittedName>
        <fullName evidence="1">Uncharacterized protein</fullName>
    </submittedName>
</protein>
<dbReference type="EMBL" id="JBHSNC010000017">
    <property type="protein sequence ID" value="MFC5528943.1"/>
    <property type="molecule type" value="Genomic_DNA"/>
</dbReference>
<comment type="caution">
    <text evidence="1">The sequence shown here is derived from an EMBL/GenBank/DDBJ whole genome shotgun (WGS) entry which is preliminary data.</text>
</comment>
<organism evidence="1 2">
    <name type="scientific">Cohnella yongneupensis</name>
    <dbReference type="NCBI Taxonomy" id="425006"/>
    <lineage>
        <taxon>Bacteria</taxon>
        <taxon>Bacillati</taxon>
        <taxon>Bacillota</taxon>
        <taxon>Bacilli</taxon>
        <taxon>Bacillales</taxon>
        <taxon>Paenibacillaceae</taxon>
        <taxon>Cohnella</taxon>
    </lineage>
</organism>
<sequence>MINEMREAFLPAYKVLLEEDRPAWGWCIAFIDRLTERSILELQPVADASPLVQCPFEMKELDLGTLVTIDTPEMLDLLIVHVLSADQAENDESYLRLLNAFTKSFEVRKRLYEQYTKEFKPLSANYRSVDNYAKFSFVLAVVYLKTNNLKYLNALLKINDTIASVSKEVNESPQSFTRVFLSLLMERYAVHKLCVTKGLSQ</sequence>
<keyword evidence="2" id="KW-1185">Reference proteome</keyword>
<accession>A0ABW0QVU2</accession>
<reference evidence="2" key="1">
    <citation type="journal article" date="2019" name="Int. J. Syst. Evol. Microbiol.">
        <title>The Global Catalogue of Microorganisms (GCM) 10K type strain sequencing project: providing services to taxonomists for standard genome sequencing and annotation.</title>
        <authorList>
            <consortium name="The Broad Institute Genomics Platform"/>
            <consortium name="The Broad Institute Genome Sequencing Center for Infectious Disease"/>
            <person name="Wu L."/>
            <person name="Ma J."/>
        </authorList>
    </citation>
    <scope>NUCLEOTIDE SEQUENCE [LARGE SCALE GENOMIC DNA]</scope>
    <source>
        <strain evidence="2">CGMCC 1.18578</strain>
    </source>
</reference>
<gene>
    <name evidence="1" type="ORF">ACFPQ4_05680</name>
</gene>
<dbReference type="Proteomes" id="UP001596108">
    <property type="component" value="Unassembled WGS sequence"/>
</dbReference>
<dbReference type="RefSeq" id="WP_378110812.1">
    <property type="nucleotide sequence ID" value="NZ_JBHSNC010000017.1"/>
</dbReference>